<comment type="caution">
    <text evidence="8">The sequence shown here is derived from an EMBL/GenBank/DDBJ whole genome shotgun (WGS) entry which is preliminary data.</text>
</comment>
<dbReference type="PANTHER" id="PTHR33048:SF47">
    <property type="entry name" value="INTEGRAL MEMBRANE PROTEIN-RELATED"/>
    <property type="match status" value="1"/>
</dbReference>
<organism evidence="8 9">
    <name type="scientific">Trichoderma ghanense</name>
    <dbReference type="NCBI Taxonomy" id="65468"/>
    <lineage>
        <taxon>Eukaryota</taxon>
        <taxon>Fungi</taxon>
        <taxon>Dikarya</taxon>
        <taxon>Ascomycota</taxon>
        <taxon>Pezizomycotina</taxon>
        <taxon>Sordariomycetes</taxon>
        <taxon>Hypocreomycetidae</taxon>
        <taxon>Hypocreales</taxon>
        <taxon>Hypocreaceae</taxon>
        <taxon>Trichoderma</taxon>
    </lineage>
</organism>
<evidence type="ECO:0000256" key="4">
    <source>
        <dbReference type="ARBA" id="ARBA00023136"/>
    </source>
</evidence>
<feature type="non-terminal residue" evidence="8">
    <location>
        <position position="1"/>
    </location>
</feature>
<dbReference type="EMBL" id="PPTA01000009">
    <property type="protein sequence ID" value="TFB01317.1"/>
    <property type="molecule type" value="Genomic_DNA"/>
</dbReference>
<evidence type="ECO:0000256" key="6">
    <source>
        <dbReference type="SAM" id="Phobius"/>
    </source>
</evidence>
<evidence type="ECO:0000256" key="2">
    <source>
        <dbReference type="ARBA" id="ARBA00022692"/>
    </source>
</evidence>
<feature type="transmembrane region" description="Helical" evidence="6">
    <location>
        <begin position="136"/>
        <end position="155"/>
    </location>
</feature>
<name>A0ABY2H0K1_9HYPO</name>
<dbReference type="InterPro" id="IPR052337">
    <property type="entry name" value="SAT4-like"/>
</dbReference>
<dbReference type="GeneID" id="300578710"/>
<accession>A0ABY2H0K1</accession>
<feature type="domain" description="Rhodopsin" evidence="7">
    <location>
        <begin position="134"/>
        <end position="205"/>
    </location>
</feature>
<evidence type="ECO:0000259" key="7">
    <source>
        <dbReference type="Pfam" id="PF20684"/>
    </source>
</evidence>
<feature type="transmembrane region" description="Helical" evidence="6">
    <location>
        <begin position="167"/>
        <end position="186"/>
    </location>
</feature>
<reference evidence="8 9" key="1">
    <citation type="submission" date="2018-01" db="EMBL/GenBank/DDBJ databases">
        <title>Genome characterization of the sugarcane-associated fungus Trichoderma ghanense CCMA-1212 and their application in lignocelulose bioconversion.</title>
        <authorList>
            <person name="Steindorff A.S."/>
            <person name="Mendes T.D."/>
            <person name="Vilela E.S.D."/>
            <person name="Rodrigues D.S."/>
            <person name="Formighieri E.F."/>
            <person name="Melo I.S."/>
            <person name="Favaro L.C.L."/>
        </authorList>
    </citation>
    <scope>NUCLEOTIDE SEQUENCE [LARGE SCALE GENOMIC DNA]</scope>
    <source>
        <strain evidence="8 9">CCMA-1212</strain>
    </source>
</reference>
<evidence type="ECO:0000313" key="8">
    <source>
        <dbReference type="EMBL" id="TFB01317.1"/>
    </source>
</evidence>
<dbReference type="Pfam" id="PF20684">
    <property type="entry name" value="Fung_rhodopsin"/>
    <property type="match status" value="2"/>
</dbReference>
<evidence type="ECO:0000313" key="9">
    <source>
        <dbReference type="Proteomes" id="UP001642720"/>
    </source>
</evidence>
<dbReference type="PANTHER" id="PTHR33048">
    <property type="entry name" value="PTH11-LIKE INTEGRAL MEMBRANE PROTEIN (AFU_ORTHOLOGUE AFUA_5G11245)"/>
    <property type="match status" value="1"/>
</dbReference>
<proteinExistence type="inferred from homology"/>
<gene>
    <name evidence="8" type="ORF">CCMA1212_007082</name>
</gene>
<comment type="subcellular location">
    <subcellularLocation>
        <location evidence="1">Membrane</location>
        <topology evidence="1">Multi-pass membrane protein</topology>
    </subcellularLocation>
</comment>
<feature type="transmembrane region" description="Helical" evidence="6">
    <location>
        <begin position="106"/>
        <end position="124"/>
    </location>
</feature>
<protein>
    <recommendedName>
        <fullName evidence="7">Rhodopsin domain-containing protein</fullName>
    </recommendedName>
</protein>
<keyword evidence="4 6" id="KW-0472">Membrane</keyword>
<evidence type="ECO:0000256" key="5">
    <source>
        <dbReference type="ARBA" id="ARBA00038359"/>
    </source>
</evidence>
<dbReference type="Proteomes" id="UP001642720">
    <property type="component" value="Unassembled WGS sequence"/>
</dbReference>
<keyword evidence="2 6" id="KW-0812">Transmembrane</keyword>
<keyword evidence="9" id="KW-1185">Reference proteome</keyword>
<keyword evidence="3 6" id="KW-1133">Transmembrane helix</keyword>
<dbReference type="RefSeq" id="XP_073557518.1">
    <property type="nucleotide sequence ID" value="XM_073704260.1"/>
</dbReference>
<dbReference type="InterPro" id="IPR049326">
    <property type="entry name" value="Rhodopsin_dom_fungi"/>
</dbReference>
<feature type="domain" description="Rhodopsin" evidence="7">
    <location>
        <begin position="66"/>
        <end position="133"/>
    </location>
</feature>
<feature type="transmembrane region" description="Helical" evidence="6">
    <location>
        <begin position="21"/>
        <end position="42"/>
    </location>
</feature>
<sequence>TVTATAITVANGPDTKNGYTFLYVNIPLLVFAICIVGFGVWWRCIKNGGDAFNKADVCVVICLKSDITRCYTFSIFQCFVKNTVAITKLSLLFLYLDIFPQRKFRVICWAMIIQIAAGLVALSFTTIFQCTPYGQSGWNTLMDVVVLVLPIPVMLKLQMNRRAKISILTVFVLGAFVTVTSIERLISLNFNATFILDFTWATGTSVI</sequence>
<evidence type="ECO:0000256" key="3">
    <source>
        <dbReference type="ARBA" id="ARBA00022989"/>
    </source>
</evidence>
<evidence type="ECO:0000256" key="1">
    <source>
        <dbReference type="ARBA" id="ARBA00004141"/>
    </source>
</evidence>
<comment type="similarity">
    <text evidence="5">Belongs to the SAT4 family.</text>
</comment>